<evidence type="ECO:0000313" key="9">
    <source>
        <dbReference type="Proteomes" id="UP000638648"/>
    </source>
</evidence>
<dbReference type="Pfam" id="PF00067">
    <property type="entry name" value="p450"/>
    <property type="match status" value="1"/>
</dbReference>
<dbReference type="GO" id="GO:0020037">
    <property type="term" value="F:heme binding"/>
    <property type="evidence" value="ECO:0007669"/>
    <property type="project" value="InterPro"/>
</dbReference>
<evidence type="ECO:0000256" key="1">
    <source>
        <dbReference type="ARBA" id="ARBA00010617"/>
    </source>
</evidence>
<dbReference type="PROSITE" id="PS00086">
    <property type="entry name" value="CYTOCHROME_P450"/>
    <property type="match status" value="1"/>
</dbReference>
<keyword evidence="5 7" id="KW-0408">Iron</keyword>
<evidence type="ECO:0000256" key="3">
    <source>
        <dbReference type="ARBA" id="ARBA00022723"/>
    </source>
</evidence>
<protein>
    <submittedName>
        <fullName evidence="8">Erythromycin 12 hydroxylase</fullName>
        <ecNumber evidence="8">1.14.13.154</ecNumber>
    </submittedName>
</protein>
<dbReference type="InterPro" id="IPR036396">
    <property type="entry name" value="Cyt_P450_sf"/>
</dbReference>
<dbReference type="InterPro" id="IPR017972">
    <property type="entry name" value="Cyt_P450_CS"/>
</dbReference>
<dbReference type="GO" id="GO:0004497">
    <property type="term" value="F:monooxygenase activity"/>
    <property type="evidence" value="ECO:0007669"/>
    <property type="project" value="UniProtKB-KW"/>
</dbReference>
<dbReference type="CDD" id="cd11032">
    <property type="entry name" value="P450_EryK-like"/>
    <property type="match status" value="1"/>
</dbReference>
<dbReference type="FunFam" id="1.10.630.10:FF:000018">
    <property type="entry name" value="Cytochrome P450 monooxygenase"/>
    <property type="match status" value="1"/>
</dbReference>
<dbReference type="Gene3D" id="1.10.630.10">
    <property type="entry name" value="Cytochrome P450"/>
    <property type="match status" value="1"/>
</dbReference>
<dbReference type="PANTHER" id="PTHR46696:SF1">
    <property type="entry name" value="CYTOCHROME P450 YJIB-RELATED"/>
    <property type="match status" value="1"/>
</dbReference>
<dbReference type="PANTHER" id="PTHR46696">
    <property type="entry name" value="P450, PUTATIVE (EUROFUNG)-RELATED"/>
    <property type="match status" value="1"/>
</dbReference>
<dbReference type="AlphaFoldDB" id="A0A927MTU1"/>
<dbReference type="PRINTS" id="PR00359">
    <property type="entry name" value="BP450"/>
</dbReference>
<evidence type="ECO:0000256" key="6">
    <source>
        <dbReference type="ARBA" id="ARBA00023033"/>
    </source>
</evidence>
<dbReference type="PRINTS" id="PR00385">
    <property type="entry name" value="P450"/>
</dbReference>
<keyword evidence="4 7" id="KW-0560">Oxidoreductase</keyword>
<keyword evidence="3 7" id="KW-0479">Metal-binding</keyword>
<proteinExistence type="inferred from homology"/>
<gene>
    <name evidence="8" type="ORF">HEB94_000053</name>
</gene>
<keyword evidence="2 7" id="KW-0349">Heme</keyword>
<accession>A0A927MTU1</accession>
<comment type="similarity">
    <text evidence="1 7">Belongs to the cytochrome P450 family.</text>
</comment>
<dbReference type="InterPro" id="IPR002397">
    <property type="entry name" value="Cyt_P450_B"/>
</dbReference>
<dbReference type="Proteomes" id="UP000638648">
    <property type="component" value="Unassembled WGS sequence"/>
</dbReference>
<evidence type="ECO:0000256" key="7">
    <source>
        <dbReference type="RuleBase" id="RU000461"/>
    </source>
</evidence>
<dbReference type="SUPFAM" id="SSF48264">
    <property type="entry name" value="Cytochrome P450"/>
    <property type="match status" value="1"/>
</dbReference>
<organism evidence="8 9">
    <name type="scientific">Actinopolymorpha pittospori</name>
    <dbReference type="NCBI Taxonomy" id="648752"/>
    <lineage>
        <taxon>Bacteria</taxon>
        <taxon>Bacillati</taxon>
        <taxon>Actinomycetota</taxon>
        <taxon>Actinomycetes</taxon>
        <taxon>Propionibacteriales</taxon>
        <taxon>Actinopolymorphaceae</taxon>
        <taxon>Actinopolymorpha</taxon>
    </lineage>
</organism>
<evidence type="ECO:0000256" key="4">
    <source>
        <dbReference type="ARBA" id="ARBA00023002"/>
    </source>
</evidence>
<name>A0A927MTU1_9ACTN</name>
<evidence type="ECO:0000256" key="2">
    <source>
        <dbReference type="ARBA" id="ARBA00022617"/>
    </source>
</evidence>
<dbReference type="EC" id="1.14.13.154" evidence="8"/>
<dbReference type="GO" id="GO:0005506">
    <property type="term" value="F:iron ion binding"/>
    <property type="evidence" value="ECO:0007669"/>
    <property type="project" value="InterPro"/>
</dbReference>
<dbReference type="EMBL" id="JADBEM010000001">
    <property type="protein sequence ID" value="MBE1603205.1"/>
    <property type="molecule type" value="Genomic_DNA"/>
</dbReference>
<keyword evidence="6 7" id="KW-0503">Monooxygenase</keyword>
<evidence type="ECO:0000256" key="5">
    <source>
        <dbReference type="ARBA" id="ARBA00023004"/>
    </source>
</evidence>
<dbReference type="RefSeq" id="WP_192748086.1">
    <property type="nucleotide sequence ID" value="NZ_BAABJL010000055.1"/>
</dbReference>
<sequence>MTATADLAPTLSDEPALLDWLAAMRRDHPVWRDRWKIWHVFGHADVQTVLRDTTTYSSDVNRAIEGAPPARGVITHIDPPDHRALRGVVSAAFTPRTVADLEPRIRVLVRDLLDAAGQRFDLVDALAFPLPVTVIAELLGLPASDHGRFRDWAETLFSVSIEDPTDPGIVTKMAAVVQPMTSYLGQRVRERRAEPREDLISALVTASVEGRALDDEEAANFSMALLLAGHITTTVLLGAIVRTLDEHPHHWAALAADPGLVPAVVEEVLRYRPPFSQLQRITTAAVELGGITIPAGAMVNCWLLSANRDPRAHDEPDVFDPGRGVRGAAQLSFGHGIHFCLGAPLARLEARVTLEEILARGQRLEVEYDETAANGGLLPFEQIVLGTRRLPVRVVPMGV</sequence>
<dbReference type="GO" id="GO:0016705">
    <property type="term" value="F:oxidoreductase activity, acting on paired donors, with incorporation or reduction of molecular oxygen"/>
    <property type="evidence" value="ECO:0007669"/>
    <property type="project" value="InterPro"/>
</dbReference>
<comment type="caution">
    <text evidence="8">The sequence shown here is derived from an EMBL/GenBank/DDBJ whole genome shotgun (WGS) entry which is preliminary data.</text>
</comment>
<evidence type="ECO:0000313" key="8">
    <source>
        <dbReference type="EMBL" id="MBE1603205.1"/>
    </source>
</evidence>
<dbReference type="InterPro" id="IPR001128">
    <property type="entry name" value="Cyt_P450"/>
</dbReference>
<keyword evidence="9" id="KW-1185">Reference proteome</keyword>
<reference evidence="8" key="1">
    <citation type="submission" date="2020-10" db="EMBL/GenBank/DDBJ databases">
        <title>Sequencing the genomes of 1000 actinobacteria strains.</title>
        <authorList>
            <person name="Klenk H.-P."/>
        </authorList>
    </citation>
    <scope>NUCLEOTIDE SEQUENCE</scope>
    <source>
        <strain evidence="8">DSM 45354</strain>
    </source>
</reference>